<evidence type="ECO:0000313" key="3">
    <source>
        <dbReference type="Proteomes" id="UP001304298"/>
    </source>
</evidence>
<reference evidence="2 3" key="1">
    <citation type="submission" date="2023-12" db="EMBL/GenBank/DDBJ databases">
        <title>Amycolatopsis sp. V23-08.</title>
        <authorList>
            <person name="Somphong A."/>
        </authorList>
    </citation>
    <scope>NUCLEOTIDE SEQUENCE [LARGE SCALE GENOMIC DNA]</scope>
    <source>
        <strain evidence="2 3">V23-08</strain>
    </source>
</reference>
<dbReference type="EMBL" id="JAYFSI010000002">
    <property type="protein sequence ID" value="MEA5360721.1"/>
    <property type="molecule type" value="Genomic_DNA"/>
</dbReference>
<accession>A0ABU5R3D3</accession>
<dbReference type="Proteomes" id="UP001304298">
    <property type="component" value="Unassembled WGS sequence"/>
</dbReference>
<feature type="signal peptide" evidence="1">
    <location>
        <begin position="1"/>
        <end position="27"/>
    </location>
</feature>
<keyword evidence="1" id="KW-0732">Signal</keyword>
<evidence type="ECO:0000256" key="1">
    <source>
        <dbReference type="SAM" id="SignalP"/>
    </source>
</evidence>
<evidence type="ECO:0008006" key="4">
    <source>
        <dbReference type="Google" id="ProtNLM"/>
    </source>
</evidence>
<feature type="chain" id="PRO_5045883523" description="Secreted protein" evidence="1">
    <location>
        <begin position="28"/>
        <end position="125"/>
    </location>
</feature>
<protein>
    <recommendedName>
        <fullName evidence="4">Secreted protein</fullName>
    </recommendedName>
</protein>
<gene>
    <name evidence="2" type="ORF">VA596_14320</name>
</gene>
<evidence type="ECO:0000313" key="2">
    <source>
        <dbReference type="EMBL" id="MEA5360721.1"/>
    </source>
</evidence>
<keyword evidence="3" id="KW-1185">Reference proteome</keyword>
<comment type="caution">
    <text evidence="2">The sequence shown here is derived from an EMBL/GenBank/DDBJ whole genome shotgun (WGS) entry which is preliminary data.</text>
</comment>
<sequence>MPKLPTLAIATLLAAAGTLAVAPAASAHDALAEVVRCGYQQQFRCGYGGITNSHTRVYSCDTWSDSYGFRTEWRTRSGGGSGVDDANGSSSGCSAKTPGTAANPITIFRGCWKTPTWTCTDWMNA</sequence>
<name>A0ABU5R3D3_9PSEU</name>
<organism evidence="2 3">
    <name type="scientific">Amycolatopsis heterodermiae</name>
    <dbReference type="NCBI Taxonomy" id="3110235"/>
    <lineage>
        <taxon>Bacteria</taxon>
        <taxon>Bacillati</taxon>
        <taxon>Actinomycetota</taxon>
        <taxon>Actinomycetes</taxon>
        <taxon>Pseudonocardiales</taxon>
        <taxon>Pseudonocardiaceae</taxon>
        <taxon>Amycolatopsis</taxon>
    </lineage>
</organism>
<proteinExistence type="predicted"/>
<dbReference type="RefSeq" id="WP_323327108.1">
    <property type="nucleotide sequence ID" value="NZ_JAYFSI010000002.1"/>
</dbReference>